<feature type="region of interest" description="Disordered" evidence="5">
    <location>
        <begin position="177"/>
        <end position="200"/>
    </location>
</feature>
<protein>
    <recommendedName>
        <fullName evidence="8">SMC-Scp complex subunit ScpB</fullName>
    </recommendedName>
</protein>
<dbReference type="Gene3D" id="1.10.10.10">
    <property type="entry name" value="Winged helix-like DNA-binding domain superfamily/Winged helix DNA-binding domain"/>
    <property type="match status" value="2"/>
</dbReference>
<dbReference type="SUPFAM" id="SSF46785">
    <property type="entry name" value="Winged helix' DNA-binding domain"/>
    <property type="match status" value="2"/>
</dbReference>
<accession>A0A1G2NY52</accession>
<dbReference type="Pfam" id="PF04079">
    <property type="entry name" value="SMC_ScpB"/>
    <property type="match status" value="1"/>
</dbReference>
<comment type="caution">
    <text evidence="6">The sequence shown here is derived from an EMBL/GenBank/DDBJ whole genome shotgun (WGS) entry which is preliminary data.</text>
</comment>
<evidence type="ECO:0000256" key="3">
    <source>
        <dbReference type="ARBA" id="ARBA00022829"/>
    </source>
</evidence>
<dbReference type="AlphaFoldDB" id="A0A1G2NY52"/>
<sequence>MNKLEQQIEALLFWIGEPLKKSELAKLCDVSAEQIGEAVKNLPAHFSERGIVFIENDDEISLGASPDVFDVIEKARKEELSREIGKAGLETLAIIVHKKDGATRRQIDFVRGVNSSFILRNLLVRGLVQKFSSPAVRGYAYKPTTELLSWLGVTKIEDIEGYAEIKTEMDNFEASLEAASPEGDSTVAEASIPVETTDLK</sequence>
<dbReference type="InterPro" id="IPR036388">
    <property type="entry name" value="WH-like_DNA-bd_sf"/>
</dbReference>
<keyword evidence="4" id="KW-0131">Cell cycle</keyword>
<name>A0A1G2NY52_9BACT</name>
<evidence type="ECO:0000256" key="2">
    <source>
        <dbReference type="ARBA" id="ARBA00022618"/>
    </source>
</evidence>
<keyword evidence="2" id="KW-0132">Cell division</keyword>
<keyword evidence="1" id="KW-0963">Cytoplasm</keyword>
<keyword evidence="3" id="KW-0159">Chromosome partition</keyword>
<evidence type="ECO:0000313" key="7">
    <source>
        <dbReference type="Proteomes" id="UP000176429"/>
    </source>
</evidence>
<evidence type="ECO:0008006" key="8">
    <source>
        <dbReference type="Google" id="ProtNLM"/>
    </source>
</evidence>
<dbReference type="GO" id="GO:0051304">
    <property type="term" value="P:chromosome separation"/>
    <property type="evidence" value="ECO:0007669"/>
    <property type="project" value="InterPro"/>
</dbReference>
<dbReference type="EMBL" id="MHSH01000042">
    <property type="protein sequence ID" value="OHA40963.1"/>
    <property type="molecule type" value="Genomic_DNA"/>
</dbReference>
<evidence type="ECO:0000256" key="4">
    <source>
        <dbReference type="ARBA" id="ARBA00023306"/>
    </source>
</evidence>
<dbReference type="Proteomes" id="UP000176429">
    <property type="component" value="Unassembled WGS sequence"/>
</dbReference>
<gene>
    <name evidence="6" type="ORF">A3H68_02835</name>
</gene>
<evidence type="ECO:0000256" key="1">
    <source>
        <dbReference type="ARBA" id="ARBA00022490"/>
    </source>
</evidence>
<organism evidence="6 7">
    <name type="scientific">Candidatus Taylorbacteria bacterium RIFCSPLOWO2_02_FULL_46_40</name>
    <dbReference type="NCBI Taxonomy" id="1802329"/>
    <lineage>
        <taxon>Bacteria</taxon>
        <taxon>Candidatus Tayloriibacteriota</taxon>
    </lineage>
</organism>
<dbReference type="PANTHER" id="PTHR34298:SF2">
    <property type="entry name" value="SEGREGATION AND CONDENSATION PROTEIN B"/>
    <property type="match status" value="1"/>
</dbReference>
<dbReference type="PANTHER" id="PTHR34298">
    <property type="entry name" value="SEGREGATION AND CONDENSATION PROTEIN B"/>
    <property type="match status" value="1"/>
</dbReference>
<evidence type="ECO:0000313" key="6">
    <source>
        <dbReference type="EMBL" id="OHA40963.1"/>
    </source>
</evidence>
<dbReference type="GO" id="GO:0051301">
    <property type="term" value="P:cell division"/>
    <property type="evidence" value="ECO:0007669"/>
    <property type="project" value="UniProtKB-KW"/>
</dbReference>
<evidence type="ECO:0000256" key="5">
    <source>
        <dbReference type="SAM" id="MobiDB-lite"/>
    </source>
</evidence>
<dbReference type="InterPro" id="IPR005234">
    <property type="entry name" value="ScpB_csome_segregation"/>
</dbReference>
<proteinExistence type="predicted"/>
<reference evidence="6 7" key="1">
    <citation type="journal article" date="2016" name="Nat. Commun.">
        <title>Thousands of microbial genomes shed light on interconnected biogeochemical processes in an aquifer system.</title>
        <authorList>
            <person name="Anantharaman K."/>
            <person name="Brown C.T."/>
            <person name="Hug L.A."/>
            <person name="Sharon I."/>
            <person name="Castelle C.J."/>
            <person name="Probst A.J."/>
            <person name="Thomas B.C."/>
            <person name="Singh A."/>
            <person name="Wilkins M.J."/>
            <person name="Karaoz U."/>
            <person name="Brodie E.L."/>
            <person name="Williams K.H."/>
            <person name="Hubbard S.S."/>
            <person name="Banfield J.F."/>
        </authorList>
    </citation>
    <scope>NUCLEOTIDE SEQUENCE [LARGE SCALE GENOMIC DNA]</scope>
</reference>
<dbReference type="InterPro" id="IPR036390">
    <property type="entry name" value="WH_DNA-bd_sf"/>
</dbReference>